<evidence type="ECO:0000313" key="2">
    <source>
        <dbReference type="Proteomes" id="UP000321201"/>
    </source>
</evidence>
<dbReference type="Proteomes" id="UP000321201">
    <property type="component" value="Unassembled WGS sequence"/>
</dbReference>
<accession>A0A5C7EWW0</accession>
<gene>
    <name evidence="1" type="primary">csx16</name>
    <name evidence="1" type="ORF">FR698_10220</name>
</gene>
<reference evidence="1 2" key="1">
    <citation type="submission" date="2019-08" db="EMBL/GenBank/DDBJ databases">
        <title>Pelomicrobium methylotrophicum gen. nov., sp. nov. a moderately thermophilic, facultatively anaerobic, lithoautotrophic and methylotrophic bacterium isolated from a terrestrial mud volcano.</title>
        <authorList>
            <person name="Slobodkina G.B."/>
            <person name="Merkel A.Y."/>
            <person name="Slobodkin A.I."/>
        </authorList>
    </citation>
    <scope>NUCLEOTIDE SEQUENCE [LARGE SCALE GENOMIC DNA]</scope>
    <source>
        <strain evidence="1 2">SM250</strain>
    </source>
</reference>
<dbReference type="InterPro" id="IPR013443">
    <property type="entry name" value="CRISPR-assoc_prot_Csx16"/>
</dbReference>
<dbReference type="Pfam" id="PF09652">
    <property type="entry name" value="Cas_VVA1548"/>
    <property type="match status" value="1"/>
</dbReference>
<evidence type="ECO:0000313" key="1">
    <source>
        <dbReference type="EMBL" id="TXF11520.1"/>
    </source>
</evidence>
<dbReference type="EMBL" id="VPFL01000013">
    <property type="protein sequence ID" value="TXF11520.1"/>
    <property type="molecule type" value="Genomic_DNA"/>
</dbReference>
<dbReference type="OrthoDB" id="8548152at2"/>
<protein>
    <submittedName>
        <fullName evidence="1">CRISPR-associated protein Csx16</fullName>
    </submittedName>
</protein>
<dbReference type="CDD" id="cd09743">
    <property type="entry name" value="Csx16_III-U"/>
    <property type="match status" value="1"/>
</dbReference>
<organism evidence="1 2">
    <name type="scientific">Pelomicrobium methylotrophicum</name>
    <dbReference type="NCBI Taxonomy" id="2602750"/>
    <lineage>
        <taxon>Bacteria</taxon>
        <taxon>Pseudomonadati</taxon>
        <taxon>Pseudomonadota</taxon>
        <taxon>Hydrogenophilia</taxon>
        <taxon>Hydrogenophilia incertae sedis</taxon>
        <taxon>Pelomicrobium</taxon>
    </lineage>
</organism>
<name>A0A5C7EWW0_9PROT</name>
<dbReference type="AlphaFoldDB" id="A0A5C7EWW0"/>
<dbReference type="InParanoid" id="A0A5C7EWW0"/>
<dbReference type="NCBIfam" id="TIGR02620">
    <property type="entry name" value="cas_VVA1548"/>
    <property type="match status" value="1"/>
</dbReference>
<proteinExistence type="predicted"/>
<keyword evidence="2" id="KW-1185">Reference proteome</keyword>
<sequence>MGLRNDIEHGGYRKKLLPADAISEQLERFVSEFERAQPSEVAPPKPGAVWFVSRHPGAVEWARRQGIQVDRLVDHLEIDQVQESDVVIGTLPVHLAAAVSARGARFLNLSLDLPPDERGKELSTDDLERFGARLEEYRLERIGEHRPASI</sequence>
<comment type="caution">
    <text evidence="1">The sequence shown here is derived from an EMBL/GenBank/DDBJ whole genome shotgun (WGS) entry which is preliminary data.</text>
</comment>